<accession>A0ABS6NLL0</accession>
<dbReference type="EMBL" id="JAHSPR010000003">
    <property type="protein sequence ID" value="MBV4396520.1"/>
    <property type="molecule type" value="Genomic_DNA"/>
</dbReference>
<sequence>MRILSILIGAIFVAWIAHGLHTNPRWTWSPGEGELPRDVVALYMDMVYEQGKEEEAKELFFLANTKDEVPAERLLPNGETFTPEVIRVIAEGFNVAVHFSAKDANGVPTEFIEVYHVRGGRILSRERIVHRTGEPTTVLSQRVAVHLTTNE</sequence>
<evidence type="ECO:0000313" key="1">
    <source>
        <dbReference type="EMBL" id="MBV4396520.1"/>
    </source>
</evidence>
<evidence type="ECO:0000313" key="2">
    <source>
        <dbReference type="Proteomes" id="UP000722165"/>
    </source>
</evidence>
<proteinExistence type="predicted"/>
<protein>
    <submittedName>
        <fullName evidence="1">Nuclear transport factor 2 family protein</fullName>
    </submittedName>
</protein>
<gene>
    <name evidence="1" type="ORF">KU392_04510</name>
</gene>
<dbReference type="RefSeq" id="WP_217734688.1">
    <property type="nucleotide sequence ID" value="NZ_JAHSPR010000003.1"/>
</dbReference>
<name>A0ABS6NLL0_9BURK</name>
<keyword evidence="2" id="KW-1185">Reference proteome</keyword>
<dbReference type="Proteomes" id="UP000722165">
    <property type="component" value="Unassembled WGS sequence"/>
</dbReference>
<comment type="caution">
    <text evidence="1">The sequence shown here is derived from an EMBL/GenBank/DDBJ whole genome shotgun (WGS) entry which is preliminary data.</text>
</comment>
<reference evidence="1 2" key="1">
    <citation type="submission" date="2021-06" db="EMBL/GenBank/DDBJ databases">
        <authorList>
            <person name="Lu T."/>
            <person name="Wang Q."/>
            <person name="Han X."/>
        </authorList>
    </citation>
    <scope>NUCLEOTIDE SEQUENCE [LARGE SCALE GENOMIC DNA]</scope>
    <source>
        <strain evidence="1 2">LAM0050</strain>
    </source>
</reference>
<organism evidence="1 2">
    <name type="scientific">Advenella alkanexedens</name>
    <dbReference type="NCBI Taxonomy" id="1481665"/>
    <lineage>
        <taxon>Bacteria</taxon>
        <taxon>Pseudomonadati</taxon>
        <taxon>Pseudomonadota</taxon>
        <taxon>Betaproteobacteria</taxon>
        <taxon>Burkholderiales</taxon>
        <taxon>Alcaligenaceae</taxon>
    </lineage>
</organism>